<accession>A0A832RVW0</accession>
<evidence type="ECO:0000259" key="2">
    <source>
        <dbReference type="Pfam" id="PF13439"/>
    </source>
</evidence>
<dbReference type="InterPro" id="IPR028098">
    <property type="entry name" value="Glyco_trans_4-like_N"/>
</dbReference>
<comment type="caution">
    <text evidence="3">The sequence shown here is derived from an EMBL/GenBank/DDBJ whole genome shotgun (WGS) entry which is preliminary data.</text>
</comment>
<dbReference type="Pfam" id="PF13439">
    <property type="entry name" value="Glyco_transf_4"/>
    <property type="match status" value="1"/>
</dbReference>
<dbReference type="RefSeq" id="WP_042685582.1">
    <property type="nucleotide sequence ID" value="NZ_DUIH01000009.1"/>
</dbReference>
<dbReference type="PANTHER" id="PTHR45947">
    <property type="entry name" value="SULFOQUINOVOSYL TRANSFERASE SQD2"/>
    <property type="match status" value="1"/>
</dbReference>
<evidence type="ECO:0000259" key="1">
    <source>
        <dbReference type="Pfam" id="PF00534"/>
    </source>
</evidence>
<proteinExistence type="predicted"/>
<evidence type="ECO:0000313" key="3">
    <source>
        <dbReference type="EMBL" id="HIH69296.1"/>
    </source>
</evidence>
<dbReference type="SUPFAM" id="SSF53756">
    <property type="entry name" value="UDP-Glycosyltransferase/glycogen phosphorylase"/>
    <property type="match status" value="1"/>
</dbReference>
<dbReference type="Proteomes" id="UP000600363">
    <property type="component" value="Unassembled WGS sequence"/>
</dbReference>
<name>A0A832RVW0_9EURY</name>
<dbReference type="AlphaFoldDB" id="A0A832RVW0"/>
<sequence>METLVFLLTTTFYPPYHVGGDAVSVRLQAELLASLGHEVHVVFSPAAFRMKGGRLKELAEEEHGVYLHPIWKKTLDPLWAYLTGRTPNASSLEQLARELSPDVVHHHNISLLGLDVLRLRAERTLYTAHDPWLLCPKSDLLRGGRVCATPKRCWACTLAHARPPQLWRLTSALERALQHIHCVVAPSRFYAELLGHLSVPVVHIPNFSPKLTYHPSPSPHILYSGVLEPHKGILQLAEQMCSTSTPYTLVVVGRGSLSRRLSHLANRHEQVEYFGWVDSSTLEQLRARASFVVLPSRWYENCPMAVIEAYASGVPVLVSRMGGLPEMVAHGKSGFVMGERLGEVFDAVESSDISQLKRGALEMHEERYSPQAFLRQYMQVLM</sequence>
<protein>
    <submittedName>
        <fullName evidence="3">Glycosyltransferase family 4 protein</fullName>
    </submittedName>
</protein>
<feature type="domain" description="Glycosyl transferase family 1" evidence="1">
    <location>
        <begin position="216"/>
        <end position="337"/>
    </location>
</feature>
<keyword evidence="3" id="KW-0808">Transferase</keyword>
<dbReference type="Pfam" id="PF00534">
    <property type="entry name" value="Glycos_transf_1"/>
    <property type="match status" value="1"/>
</dbReference>
<dbReference type="EMBL" id="DUIH01000009">
    <property type="protein sequence ID" value="HIH69296.1"/>
    <property type="molecule type" value="Genomic_DNA"/>
</dbReference>
<reference evidence="3" key="1">
    <citation type="journal article" date="2020" name="bioRxiv">
        <title>A rank-normalized archaeal taxonomy based on genome phylogeny resolves widespread incomplete and uneven classifications.</title>
        <authorList>
            <person name="Rinke C."/>
            <person name="Chuvochina M."/>
            <person name="Mussig A.J."/>
            <person name="Chaumeil P.-A."/>
            <person name="Waite D.W."/>
            <person name="Whitman W.B."/>
            <person name="Parks D.H."/>
            <person name="Hugenholtz P."/>
        </authorList>
    </citation>
    <scope>NUCLEOTIDE SEQUENCE</scope>
    <source>
        <strain evidence="3">UBA12518</strain>
    </source>
</reference>
<dbReference type="Gene3D" id="3.40.50.2000">
    <property type="entry name" value="Glycogen Phosphorylase B"/>
    <property type="match status" value="2"/>
</dbReference>
<dbReference type="GO" id="GO:0016757">
    <property type="term" value="F:glycosyltransferase activity"/>
    <property type="evidence" value="ECO:0007669"/>
    <property type="project" value="InterPro"/>
</dbReference>
<dbReference type="InterPro" id="IPR050194">
    <property type="entry name" value="Glycosyltransferase_grp1"/>
</dbReference>
<dbReference type="PANTHER" id="PTHR45947:SF13">
    <property type="entry name" value="TRANSFERASE"/>
    <property type="match status" value="1"/>
</dbReference>
<feature type="domain" description="Glycosyltransferase subfamily 4-like N-terminal" evidence="2">
    <location>
        <begin position="18"/>
        <end position="206"/>
    </location>
</feature>
<evidence type="ECO:0000313" key="4">
    <source>
        <dbReference type="Proteomes" id="UP000600363"/>
    </source>
</evidence>
<dbReference type="InterPro" id="IPR001296">
    <property type="entry name" value="Glyco_trans_1"/>
</dbReference>
<organism evidence="3 4">
    <name type="scientific">Methermicoccus shengliensis</name>
    <dbReference type="NCBI Taxonomy" id="660064"/>
    <lineage>
        <taxon>Archaea</taxon>
        <taxon>Methanobacteriati</taxon>
        <taxon>Methanobacteriota</taxon>
        <taxon>Stenosarchaea group</taxon>
        <taxon>Methanomicrobia</taxon>
        <taxon>Methanosarcinales</taxon>
        <taxon>Methermicoccaceae</taxon>
        <taxon>Methermicoccus</taxon>
    </lineage>
</organism>
<gene>
    <name evidence="3" type="ORF">HA299_01545</name>
</gene>